<dbReference type="EMBL" id="GBRH01230891">
    <property type="protein sequence ID" value="JAD67004.1"/>
    <property type="molecule type" value="Transcribed_RNA"/>
</dbReference>
<reference evidence="2" key="2">
    <citation type="journal article" date="2015" name="Data Brief">
        <title>Shoot transcriptome of the giant reed, Arundo donax.</title>
        <authorList>
            <person name="Barrero R.A."/>
            <person name="Guerrero F.D."/>
            <person name="Moolhuijzen P."/>
            <person name="Goolsby J.A."/>
            <person name="Tidwell J."/>
            <person name="Bellgard S.E."/>
            <person name="Bellgard M.I."/>
        </authorList>
    </citation>
    <scope>NUCLEOTIDE SEQUENCE</scope>
    <source>
        <tissue evidence="2">Shoot tissue taken approximately 20 cm above the soil surface</tissue>
    </source>
</reference>
<organism evidence="2">
    <name type="scientific">Arundo donax</name>
    <name type="common">Giant reed</name>
    <name type="synonym">Donax arundinaceus</name>
    <dbReference type="NCBI Taxonomy" id="35708"/>
    <lineage>
        <taxon>Eukaryota</taxon>
        <taxon>Viridiplantae</taxon>
        <taxon>Streptophyta</taxon>
        <taxon>Embryophyta</taxon>
        <taxon>Tracheophyta</taxon>
        <taxon>Spermatophyta</taxon>
        <taxon>Magnoliopsida</taxon>
        <taxon>Liliopsida</taxon>
        <taxon>Poales</taxon>
        <taxon>Poaceae</taxon>
        <taxon>PACMAD clade</taxon>
        <taxon>Arundinoideae</taxon>
        <taxon>Arundineae</taxon>
        <taxon>Arundo</taxon>
    </lineage>
</organism>
<evidence type="ECO:0000313" key="2">
    <source>
        <dbReference type="EMBL" id="JAD67004.1"/>
    </source>
</evidence>
<evidence type="ECO:0000256" key="1">
    <source>
        <dbReference type="SAM" id="SignalP"/>
    </source>
</evidence>
<reference evidence="2" key="1">
    <citation type="submission" date="2014-09" db="EMBL/GenBank/DDBJ databases">
        <authorList>
            <person name="Magalhaes I.L.F."/>
            <person name="Oliveira U."/>
            <person name="Santos F.R."/>
            <person name="Vidigal T.H.D.A."/>
            <person name="Brescovit A.D."/>
            <person name="Santos A.J."/>
        </authorList>
    </citation>
    <scope>NUCLEOTIDE SEQUENCE</scope>
    <source>
        <tissue evidence="2">Shoot tissue taken approximately 20 cm above the soil surface</tissue>
    </source>
</reference>
<accession>A0A0A9BSH2</accession>
<feature type="signal peptide" evidence="1">
    <location>
        <begin position="1"/>
        <end position="16"/>
    </location>
</feature>
<dbReference type="AlphaFoldDB" id="A0A0A9BSH2"/>
<proteinExistence type="predicted"/>
<protein>
    <submittedName>
        <fullName evidence="2">Uncharacterized protein</fullName>
    </submittedName>
</protein>
<name>A0A0A9BSH2_ARUDO</name>
<sequence>MHPMHKVISFLALACAINCCKCPCFSIMS</sequence>
<feature type="chain" id="PRO_5002042967" evidence="1">
    <location>
        <begin position="17"/>
        <end position="29"/>
    </location>
</feature>
<keyword evidence="1" id="KW-0732">Signal</keyword>